<evidence type="ECO:0000313" key="1">
    <source>
        <dbReference type="EMBL" id="SUN68103.1"/>
    </source>
</evidence>
<dbReference type="GeneID" id="69903657"/>
<accession>A0A380KP80</accession>
<gene>
    <name evidence="1" type="ORF">NCTC13760_00785</name>
    <name evidence="2" type="ORF">NCTC13760_02072</name>
</gene>
<name>A0A380KP80_9STRE</name>
<reference evidence="1 3" key="1">
    <citation type="submission" date="2018-06" db="EMBL/GenBank/DDBJ databases">
        <authorList>
            <consortium name="Pathogen Informatics"/>
            <person name="Doyle S."/>
        </authorList>
    </citation>
    <scope>NUCLEOTIDE SEQUENCE [LARGE SCALE GENOMIC DNA]</scope>
    <source>
        <strain evidence="1 3">NCTC13760</strain>
    </source>
</reference>
<dbReference type="EMBL" id="UHFP01000001">
    <property type="protein sequence ID" value="SUN68103.1"/>
    <property type="molecule type" value="Genomic_DNA"/>
</dbReference>
<dbReference type="EMBL" id="UHFP01000002">
    <property type="protein sequence ID" value="SUN72132.1"/>
    <property type="molecule type" value="Genomic_DNA"/>
</dbReference>
<evidence type="ECO:0000313" key="2">
    <source>
        <dbReference type="EMBL" id="SUN72132.1"/>
    </source>
</evidence>
<dbReference type="RefSeq" id="WP_006532422.1">
    <property type="nucleotide sequence ID" value="NZ_CABKNK020000002.1"/>
</dbReference>
<organism evidence="1 3">
    <name type="scientific">Streptococcus infantarius</name>
    <dbReference type="NCBI Taxonomy" id="102684"/>
    <lineage>
        <taxon>Bacteria</taxon>
        <taxon>Bacillati</taxon>
        <taxon>Bacillota</taxon>
        <taxon>Bacilli</taxon>
        <taxon>Lactobacillales</taxon>
        <taxon>Streptococcaceae</taxon>
        <taxon>Streptococcus</taxon>
    </lineage>
</organism>
<dbReference type="AlphaFoldDB" id="A0A380KP80"/>
<proteinExistence type="predicted"/>
<sequence>MTKIKSKKVKARPKIKSNKLEDFKPEYVQFNFSFITKHEKYNLENNNLIHTLLLEKIYYLSSMDWVQVLALRKEQGIETLSSHALKKLTIPLEFKERRDDYCTDKFFVFRLKNQGRVIGKMIDKTFYILAIDTTFDLYKH</sequence>
<evidence type="ECO:0000313" key="3">
    <source>
        <dbReference type="Proteomes" id="UP000255352"/>
    </source>
</evidence>
<protein>
    <submittedName>
        <fullName evidence="1">Uncharacterized protein</fullName>
    </submittedName>
</protein>
<dbReference type="Proteomes" id="UP000255352">
    <property type="component" value="Unassembled WGS sequence"/>
</dbReference>